<keyword evidence="1" id="KW-0813">Transport</keyword>
<dbReference type="SMART" id="SM00382">
    <property type="entry name" value="AAA"/>
    <property type="match status" value="1"/>
</dbReference>
<dbReference type="CDD" id="cd03230">
    <property type="entry name" value="ABC_DR_subfamily_A"/>
    <property type="match status" value="1"/>
</dbReference>
<geneLocation type="plasmid" evidence="5 6">
    <name>pSOL1</name>
</geneLocation>
<dbReference type="InterPro" id="IPR003593">
    <property type="entry name" value="AAA+_ATPase"/>
</dbReference>
<dbReference type="OrthoDB" id="9804819at2"/>
<dbReference type="GO" id="GO:0016887">
    <property type="term" value="F:ATP hydrolysis activity"/>
    <property type="evidence" value="ECO:0007669"/>
    <property type="project" value="InterPro"/>
</dbReference>
<dbReference type="PROSITE" id="PS50893">
    <property type="entry name" value="ABC_TRANSPORTER_2"/>
    <property type="match status" value="1"/>
</dbReference>
<dbReference type="PANTHER" id="PTHR42939:SF3">
    <property type="entry name" value="ABC TRANSPORTER ATP-BINDING COMPONENT"/>
    <property type="match status" value="1"/>
</dbReference>
<evidence type="ECO:0000256" key="1">
    <source>
        <dbReference type="ARBA" id="ARBA00022448"/>
    </source>
</evidence>
<dbReference type="EMBL" id="AE001438">
    <property type="protein sequence ID" value="AAK76836.1"/>
    <property type="molecule type" value="Genomic_DNA"/>
</dbReference>
<evidence type="ECO:0000256" key="2">
    <source>
        <dbReference type="ARBA" id="ARBA00022741"/>
    </source>
</evidence>
<accession>Q97TL0</accession>
<protein>
    <submittedName>
        <fullName evidence="5">ABC-type transporter, ATPase component</fullName>
    </submittedName>
</protein>
<dbReference type="InterPro" id="IPR051782">
    <property type="entry name" value="ABC_Transporter_VariousFunc"/>
</dbReference>
<evidence type="ECO:0000259" key="4">
    <source>
        <dbReference type="PROSITE" id="PS50893"/>
    </source>
</evidence>
<proteinExistence type="predicted"/>
<dbReference type="HOGENOM" id="CLU_000604_1_2_9"/>
<keyword evidence="5" id="KW-0614">Plasmid</keyword>
<name>Q97TL0_CLOAB</name>
<sequence length="282" mass="32006">MHMDVLSIQNLNKRYEKFVLKNVSFSLEQGTIMGFIGRNGAGKTTTLKALLNYVHADSGTIKFFGEDFSDNEFLIKQKVGFVSGGVNYYPKKKLKTITEVTKRFYEKWDEAAYQSYLGRFHLDPEKKADELSEGMKVKYQLALALSHHAQLLIFDEPTSGLDPVSRDDLLDLFITLVEEEQISILFSTHITSDLEKCARYVTYIKNGEIVASTDKKSFLDAYKIVKGRSDHLTEAISKKLISFKKHADGFCGLIFTENLPVDGDVEILPADLESIMIYIEKE</sequence>
<dbReference type="KEGG" id="cac:CA_P0090"/>
<organism evidence="5 6">
    <name type="scientific">Clostridium acetobutylicum (strain ATCC 824 / DSM 792 / JCM 1419 / IAM 19013 / LMG 5710 / NBRC 13948 / NRRL B-527 / VKM B-1787 / 2291 / W)</name>
    <dbReference type="NCBI Taxonomy" id="272562"/>
    <lineage>
        <taxon>Bacteria</taxon>
        <taxon>Bacillati</taxon>
        <taxon>Bacillota</taxon>
        <taxon>Clostridia</taxon>
        <taxon>Eubacteriales</taxon>
        <taxon>Clostridiaceae</taxon>
        <taxon>Clostridium</taxon>
    </lineage>
</organism>
<evidence type="ECO:0000313" key="5">
    <source>
        <dbReference type="EMBL" id="AAK76836.1"/>
    </source>
</evidence>
<dbReference type="PATRIC" id="fig|272562.8.peg.90"/>
<dbReference type="Proteomes" id="UP000000814">
    <property type="component" value="Plasmid pSOL1"/>
</dbReference>
<evidence type="ECO:0000256" key="3">
    <source>
        <dbReference type="ARBA" id="ARBA00022840"/>
    </source>
</evidence>
<keyword evidence="2" id="KW-0547">Nucleotide-binding</keyword>
<feature type="domain" description="ABC transporter" evidence="4">
    <location>
        <begin position="3"/>
        <end position="231"/>
    </location>
</feature>
<dbReference type="Gene3D" id="3.40.50.300">
    <property type="entry name" value="P-loop containing nucleotide triphosphate hydrolases"/>
    <property type="match status" value="1"/>
</dbReference>
<dbReference type="GO" id="GO:0005524">
    <property type="term" value="F:ATP binding"/>
    <property type="evidence" value="ECO:0007669"/>
    <property type="project" value="UniProtKB-KW"/>
</dbReference>
<dbReference type="InterPro" id="IPR003439">
    <property type="entry name" value="ABC_transporter-like_ATP-bd"/>
</dbReference>
<keyword evidence="6" id="KW-1185">Reference proteome</keyword>
<dbReference type="AlphaFoldDB" id="Q97TL0"/>
<evidence type="ECO:0000313" key="6">
    <source>
        <dbReference type="Proteomes" id="UP000000814"/>
    </source>
</evidence>
<keyword evidence="3" id="KW-0067">ATP-binding</keyword>
<reference evidence="5 6" key="1">
    <citation type="journal article" date="2001" name="J. Bacteriol.">
        <title>Genome sequence and comparative analysis of the solvent-producing bacterium Clostridium acetobutylicum.</title>
        <authorList>
            <person name="Nolling J."/>
            <person name="Breton G."/>
            <person name="Omelchenko M.V."/>
            <person name="Makarova K.S."/>
            <person name="Zeng Q."/>
            <person name="Gibson R."/>
            <person name="Lee H.M."/>
            <person name="Dubois J."/>
            <person name="Qiu D."/>
            <person name="Hitti J."/>
            <person name="Wolf Y.I."/>
            <person name="Tatusov R.L."/>
            <person name="Sabathe F."/>
            <person name="Doucette-Stamm L."/>
            <person name="Soucaille P."/>
            <person name="Daly M.J."/>
            <person name="Bennett G.N."/>
            <person name="Koonin E.V."/>
            <person name="Smith D.R."/>
        </authorList>
    </citation>
    <scope>NUCLEOTIDE SEQUENCE [LARGE SCALE GENOMIC DNA]</scope>
    <source>
        <strain evidence="6">ATCC 824 / DSM 792 / JCM 1419 / LMG 5710 / VKM B-1787</strain>
        <plasmid evidence="6">pSOL1</plasmid>
    </source>
</reference>
<dbReference type="InterPro" id="IPR027417">
    <property type="entry name" value="P-loop_NTPase"/>
</dbReference>
<dbReference type="Pfam" id="PF00005">
    <property type="entry name" value="ABC_tran"/>
    <property type="match status" value="1"/>
</dbReference>
<dbReference type="PANTHER" id="PTHR42939">
    <property type="entry name" value="ABC TRANSPORTER ATP-BINDING PROTEIN ALBC-RELATED"/>
    <property type="match status" value="1"/>
</dbReference>
<dbReference type="SUPFAM" id="SSF52540">
    <property type="entry name" value="P-loop containing nucleoside triphosphate hydrolases"/>
    <property type="match status" value="1"/>
</dbReference>
<gene>
    <name evidence="5" type="ordered locus">CA_P0090</name>
</gene>